<name>A0ABQ7R847_PLUXY</name>
<feature type="compositionally biased region" description="Low complexity" evidence="1">
    <location>
        <begin position="1211"/>
        <end position="1229"/>
    </location>
</feature>
<feature type="compositionally biased region" description="Basic and acidic residues" evidence="1">
    <location>
        <begin position="109"/>
        <end position="122"/>
    </location>
</feature>
<gene>
    <name evidence="2" type="ORF">JYU34_000611</name>
</gene>
<evidence type="ECO:0000313" key="2">
    <source>
        <dbReference type="EMBL" id="KAG7313479.1"/>
    </source>
</evidence>
<evidence type="ECO:0000313" key="3">
    <source>
        <dbReference type="Proteomes" id="UP000823941"/>
    </source>
</evidence>
<feature type="compositionally biased region" description="Basic and acidic residues" evidence="1">
    <location>
        <begin position="182"/>
        <end position="192"/>
    </location>
</feature>
<dbReference type="EMBL" id="JAHIBW010000001">
    <property type="protein sequence ID" value="KAG7313479.1"/>
    <property type="molecule type" value="Genomic_DNA"/>
</dbReference>
<feature type="compositionally biased region" description="Polar residues" evidence="1">
    <location>
        <begin position="293"/>
        <end position="304"/>
    </location>
</feature>
<organism evidence="2 3">
    <name type="scientific">Plutella xylostella</name>
    <name type="common">Diamondback moth</name>
    <name type="synonym">Plutella maculipennis</name>
    <dbReference type="NCBI Taxonomy" id="51655"/>
    <lineage>
        <taxon>Eukaryota</taxon>
        <taxon>Metazoa</taxon>
        <taxon>Ecdysozoa</taxon>
        <taxon>Arthropoda</taxon>
        <taxon>Hexapoda</taxon>
        <taxon>Insecta</taxon>
        <taxon>Pterygota</taxon>
        <taxon>Neoptera</taxon>
        <taxon>Endopterygota</taxon>
        <taxon>Lepidoptera</taxon>
        <taxon>Glossata</taxon>
        <taxon>Ditrysia</taxon>
        <taxon>Yponomeutoidea</taxon>
        <taxon>Plutellidae</taxon>
        <taxon>Plutella</taxon>
    </lineage>
</organism>
<sequence>MDPAASSRPANFDEICRRCIINVEETAIPAIAQRSTVVKYTKIPDFDFNYDSKGNWSESNYSLPPRYRRFVSLDDQTLQVSQSAKLDMIPPQNHLLTSKVKRKMVSISENKEIKSGKRDKSYDNLNHSPVSNSSSIQVKKILNNNPSSQAASNKGRTVRKSSPSRITHNKTHSRPIPNTDTLDNHIKKETNKPKSGKNTVISRKATARIKSPKATEINMHIPSATSEKMVETMSRRIVKTQRTPTTVSTNSEKIHKYTVDSNKKENKKTLLSPSSGRKVHSTNVIHVPLTNQKNRLKSSTNSSLHPPMSDRSTEANLPITMHAQVDTSSLHNLSDQYTDMQDFSSLIHSEKQLCDVETQAEMLTDCNTTQTDNNNLDTSVPVVTYDSLNIPNVSLTKEKSNPNELKSLSLPNLETPALTYLPGKEEKQLQSKSYIISRAMVTYTTKQKFDIQVIGKQESRSTSSSPITQYPLSVVSVLKRELQKCESDKVNAYCSSHSRTKSETETTDCAKLPQVISSYAVSRTNLVKPSDLISGIRVNTDCFSDQFQMELNFIDSFFESLQYLESSLISKKSLSLSKTETWINGNYDADNSDYNNFLSKLENDNDSQTMATNSLCLLNLLIRNEQKRAENLLVALKMREEALKDFTKSQILWLETKKKQDNTDISTLKKKQRGALLKLQLECGEMHRMKKALLMLSDKRKAALMKTKKNIELKMNTSVDVDKIINKKRLRRPSSERVNVPLKCFELSSSGCEAEERPRPVAKVVEMEATTEKSIQTLDATEPEVLISNTTVSENNVTVDGGFLNILFQDLKMPQIFSNGKQYEVNEEALKNILNSTKNESAEVSDVVDQIMDQMKKSEENTTTPSTARSLVDEMDMYYKSLADEDKVYTSQSETTDSESPVEDVRLVEDKENSVCEENSFEEVEDAVGLVEDVRERSQAGPLPVPVGAPVESLDEANITDDESLIIIDESSNVSAEAMSDSAEPHCEIEFTEPGLVSPVDCEAERLRKQQMAIEKEIKALEQQQSQLLAVRSIPDKPPPPYTPPMDARSSRPRRRFTPDEAVNTLHKLLQGDEEADDSNPLEVYVKDFCEEAAERRKAEQSSVPWESCNLLPRPPEPARDELVRATADELRQVLTVVPPATVTGLSTRRSDHIDNILFAEWRRCEPEWTSLHADEATVKNQVFESIFQKLLDQTLDEYKKNVLGIDEPSGEALEASSSAAGQSEQCDH</sequence>
<reference evidence="2 3" key="1">
    <citation type="submission" date="2021-06" db="EMBL/GenBank/DDBJ databases">
        <title>A haploid diamondback moth (Plutella xylostella L.) genome assembly resolves 31 chromosomes and identifies a diamide resistance mutation.</title>
        <authorList>
            <person name="Ward C.M."/>
            <person name="Perry K.D."/>
            <person name="Baker G."/>
            <person name="Powis K."/>
            <person name="Heckel D.G."/>
            <person name="Baxter S.W."/>
        </authorList>
    </citation>
    <scope>NUCLEOTIDE SEQUENCE [LARGE SCALE GENOMIC DNA]</scope>
    <source>
        <strain evidence="2 3">LV</strain>
        <tissue evidence="2">Single pupa</tissue>
    </source>
</reference>
<comment type="caution">
    <text evidence="2">The sequence shown here is derived from an EMBL/GenBank/DDBJ whole genome shotgun (WGS) entry which is preliminary data.</text>
</comment>
<keyword evidence="3" id="KW-1185">Reference proteome</keyword>
<evidence type="ECO:0000256" key="1">
    <source>
        <dbReference type="SAM" id="MobiDB-lite"/>
    </source>
</evidence>
<protein>
    <submittedName>
        <fullName evidence="2">Uncharacterized protein</fullName>
    </submittedName>
</protein>
<accession>A0ABQ7R847</accession>
<dbReference type="Proteomes" id="UP000823941">
    <property type="component" value="Chromosome 1"/>
</dbReference>
<feature type="compositionally biased region" description="Polar residues" evidence="1">
    <location>
        <begin position="123"/>
        <end position="166"/>
    </location>
</feature>
<feature type="region of interest" description="Disordered" evidence="1">
    <location>
        <begin position="1210"/>
        <end position="1229"/>
    </location>
</feature>
<proteinExistence type="predicted"/>
<feature type="region of interest" description="Disordered" evidence="1">
    <location>
        <begin position="293"/>
        <end position="313"/>
    </location>
</feature>
<feature type="region of interest" description="Disordered" evidence="1">
    <location>
        <begin position="1033"/>
        <end position="1055"/>
    </location>
</feature>
<feature type="region of interest" description="Disordered" evidence="1">
    <location>
        <begin position="107"/>
        <end position="199"/>
    </location>
</feature>